<evidence type="ECO:0000259" key="2">
    <source>
        <dbReference type="Pfam" id="PF03235"/>
    </source>
</evidence>
<evidence type="ECO:0000259" key="3">
    <source>
        <dbReference type="Pfam" id="PF07510"/>
    </source>
</evidence>
<dbReference type="InterPro" id="IPR011089">
    <property type="entry name" value="GmrSD_C"/>
</dbReference>
<name>A0A1X0FAF4_MYCNT</name>
<dbReference type="Pfam" id="PF03235">
    <property type="entry name" value="GmrSD_N"/>
    <property type="match status" value="1"/>
</dbReference>
<feature type="region of interest" description="Disordered" evidence="1">
    <location>
        <begin position="618"/>
        <end position="661"/>
    </location>
</feature>
<dbReference type="EMBL" id="AP022590">
    <property type="protein sequence ID" value="BBY37721.1"/>
    <property type="molecule type" value="Genomic_DNA"/>
</dbReference>
<proteinExistence type="predicted"/>
<organism evidence="5 6">
    <name type="scientific">Mycobacterium mantenii</name>
    <dbReference type="NCBI Taxonomy" id="560555"/>
    <lineage>
        <taxon>Bacteria</taxon>
        <taxon>Bacillati</taxon>
        <taxon>Actinomycetota</taxon>
        <taxon>Actinomycetes</taxon>
        <taxon>Mycobacteriales</taxon>
        <taxon>Mycobacteriaceae</taxon>
        <taxon>Mycobacterium</taxon>
        <taxon>Mycobacterium avium complex (MAC)</taxon>
    </lineage>
</organism>
<evidence type="ECO:0008006" key="8">
    <source>
        <dbReference type="Google" id="ProtNLM"/>
    </source>
</evidence>
<reference evidence="4 7" key="2">
    <citation type="journal article" date="2019" name="Emerg. Microbes Infect.">
        <title>Comprehensive subspecies identification of 175 nontuberculous mycobacteria species based on 7547 genomic profiles.</title>
        <authorList>
            <person name="Matsumoto Y."/>
            <person name="Kinjo T."/>
            <person name="Motooka D."/>
            <person name="Nabeya D."/>
            <person name="Jung N."/>
            <person name="Uechi K."/>
            <person name="Horii T."/>
            <person name="Iida T."/>
            <person name="Fujita J."/>
            <person name="Nakamura S."/>
        </authorList>
    </citation>
    <scope>NUCLEOTIDE SEQUENCE [LARGE SCALE GENOMIC DNA]</scope>
    <source>
        <strain evidence="4 7">JCM 18113</strain>
    </source>
</reference>
<dbReference type="PANTHER" id="PTHR35149">
    <property type="entry name" value="SLL5132 PROTEIN"/>
    <property type="match status" value="1"/>
</dbReference>
<reference evidence="5 6" key="1">
    <citation type="submission" date="2017-02" db="EMBL/GenBank/DDBJ databases">
        <title>The new phylogeny of genus Mycobacterium.</title>
        <authorList>
            <person name="Tortoli E."/>
            <person name="Trovato A."/>
            <person name="Cirillo D.M."/>
        </authorList>
    </citation>
    <scope>NUCLEOTIDE SEQUENCE [LARGE SCALE GENOMIC DNA]</scope>
    <source>
        <strain evidence="5 6">DSM 45255</strain>
    </source>
</reference>
<feature type="compositionally biased region" description="Basic and acidic residues" evidence="1">
    <location>
        <begin position="626"/>
        <end position="645"/>
    </location>
</feature>
<reference evidence="4" key="3">
    <citation type="submission" date="2020-02" db="EMBL/GenBank/DDBJ databases">
        <authorList>
            <person name="Matsumoto Y."/>
            <person name="Motooka D."/>
            <person name="Nakamura S."/>
        </authorList>
    </citation>
    <scope>NUCLEOTIDE SEQUENCE</scope>
    <source>
        <strain evidence="4">JCM 18113</strain>
    </source>
</reference>
<feature type="domain" description="GmrSD restriction endonucleases N-terminal" evidence="2">
    <location>
        <begin position="10"/>
        <end position="248"/>
    </location>
</feature>
<dbReference type="Proteomes" id="UP000465812">
    <property type="component" value="Chromosome"/>
</dbReference>
<evidence type="ECO:0000313" key="6">
    <source>
        <dbReference type="Proteomes" id="UP000192760"/>
    </source>
</evidence>
<dbReference type="AlphaFoldDB" id="A0A1X0FAF4"/>
<evidence type="ECO:0000313" key="4">
    <source>
        <dbReference type="EMBL" id="BBY37721.1"/>
    </source>
</evidence>
<sequence length="776" mass="88082">MEAHPRSPRELFEGKEHYEIPAFQRPYVWNEEDQWAPLWDDVARVAHSYVVAKEAGIEPKIAQHFLGAVVYETKPPVAGDVTHHEVIDGQQRMTTLQLLLDAARRAIEERGYELLAEALEDLIRNKSKAFAGTRKRFKLWPSQADRSAFAFVMDPEGSWHGEHRILEAHAFFLQEVERWLIGKPDDDGAVPPGTEQLRAEALGSTLQDRLTLVAIDLSGHDDAQLIFETLNDRGTPLLKADLIKNWVFRRGEAIGADVEKWSVIYWADFDDVWWREEIKQGRQVRPRVDIFLQYWLTMRSQDEVKGEHTFRVFTEYAARDMDSVTTANALLGELRNDAETYRNFAQLDETTTEGRFYSRVVETMELAAVTPVFLWLLSENHGVPKTQIRVGLEAIESWVIRRTLLRATTKDVNKFMVAILKALDRVSAEKAGLEIRRYLSEQTAETRVWPSDAELVTFLPTAKLYGNIRQGRLRVVLGAVEQHLRSKSQMYEAVQLPTGLEIEHVMPRGWRTHWNTDPPMSPEDAAARDKNVNTIGNLTLVTKSLNISLSNRPWTDSEAVGLKEGGKPGMGKRSLLDEFSLLVLNKEVIKNGESWTDADIFARSKYIANAICEVWPGPTSYSNTGDDDRRPIADGADKRDGRYDVEDSSATASSSEALPNEAVETTDVDQLTSDGDLLRDFNKAMLDVYVRAKREAGYTATYYLEMLHRDGGLETARRLLASHSVSDGFTALWGKNRLDLTVENVVLEPEFRSLFSEDELATARRRLADYGFRPDL</sequence>
<evidence type="ECO:0000313" key="5">
    <source>
        <dbReference type="EMBL" id="ORA98791.1"/>
    </source>
</evidence>
<dbReference type="InterPro" id="IPR004919">
    <property type="entry name" value="GmrSD_N"/>
</dbReference>
<dbReference type="Proteomes" id="UP000192760">
    <property type="component" value="Unassembled WGS sequence"/>
</dbReference>
<dbReference type="PANTHER" id="PTHR35149:SF1">
    <property type="entry name" value="DUF5655 DOMAIN-CONTAINING PROTEIN"/>
    <property type="match status" value="1"/>
</dbReference>
<evidence type="ECO:0000256" key="1">
    <source>
        <dbReference type="SAM" id="MobiDB-lite"/>
    </source>
</evidence>
<feature type="compositionally biased region" description="Low complexity" evidence="1">
    <location>
        <begin position="648"/>
        <end position="657"/>
    </location>
</feature>
<accession>A0A1X0FAF4</accession>
<keyword evidence="7" id="KW-1185">Reference proteome</keyword>
<dbReference type="EMBL" id="MVHW01000043">
    <property type="protein sequence ID" value="ORA98791.1"/>
    <property type="molecule type" value="Genomic_DNA"/>
</dbReference>
<protein>
    <recommendedName>
        <fullName evidence="8">DUF262 domain-containing protein</fullName>
    </recommendedName>
</protein>
<dbReference type="Pfam" id="PF07510">
    <property type="entry name" value="GmrSD_C"/>
    <property type="match status" value="1"/>
</dbReference>
<evidence type="ECO:0000313" key="7">
    <source>
        <dbReference type="Proteomes" id="UP000465812"/>
    </source>
</evidence>
<dbReference type="RefSeq" id="WP_083099264.1">
    <property type="nucleotide sequence ID" value="NZ_AP022590.1"/>
</dbReference>
<gene>
    <name evidence="5" type="ORF">BST30_25405</name>
    <name evidence="4" type="ORF">MMAN_18550</name>
</gene>
<feature type="domain" description="GmrSD restriction endonucleases C-terminal" evidence="3">
    <location>
        <begin position="449"/>
        <end position="609"/>
    </location>
</feature>